<reference evidence="3 4" key="1">
    <citation type="journal article" date="2019" name="Int. J. Syst. Evol. Microbiol.">
        <title>The Global Catalogue of Microorganisms (GCM) 10K type strain sequencing project: providing services to taxonomists for standard genome sequencing and annotation.</title>
        <authorList>
            <consortium name="The Broad Institute Genomics Platform"/>
            <consortium name="The Broad Institute Genome Sequencing Center for Infectious Disease"/>
            <person name="Wu L."/>
            <person name="Ma J."/>
        </authorList>
    </citation>
    <scope>NUCLEOTIDE SEQUENCE [LARGE SCALE GENOMIC DNA]</scope>
    <source>
        <strain evidence="3 4">JCM 15481</strain>
    </source>
</reference>
<dbReference type="EMBL" id="BAAAPF010000051">
    <property type="protein sequence ID" value="GAA2120299.1"/>
    <property type="molecule type" value="Genomic_DNA"/>
</dbReference>
<sequence length="256" mass="27147">MRRPMGALAGLAAGLALALVLGLGPGLFPGLGAAPAAAADGETQAAYLAGQLREDPVYVSDQVPREVPRSAAGEFARVAERTGVPTYVLVLPNAPTFAEQLLAAVHDRLGEDGLYVLVDAGTSWIDATSYGVDVPIRDAQSVTTFELPYDAWPIESFEHFAEALTDDDVAQRARAAREKYGSGPDGQSPTARPEPLHRTPSAEEPESTDEVSVTDRKNQNFLTGISLAGLPLLILLVGAYVRRLRRLPYGGGRGRS</sequence>
<evidence type="ECO:0000313" key="3">
    <source>
        <dbReference type="EMBL" id="GAA2120299.1"/>
    </source>
</evidence>
<feature type="region of interest" description="Disordered" evidence="1">
    <location>
        <begin position="173"/>
        <end position="214"/>
    </location>
</feature>
<accession>A0ABN2Y1C1</accession>
<proteinExistence type="predicted"/>
<dbReference type="Proteomes" id="UP001500443">
    <property type="component" value="Unassembled WGS sequence"/>
</dbReference>
<organism evidence="3 4">
    <name type="scientific">Streptomyces synnematoformans</name>
    <dbReference type="NCBI Taxonomy" id="415721"/>
    <lineage>
        <taxon>Bacteria</taxon>
        <taxon>Bacillati</taxon>
        <taxon>Actinomycetota</taxon>
        <taxon>Actinomycetes</taxon>
        <taxon>Kitasatosporales</taxon>
        <taxon>Streptomycetaceae</taxon>
        <taxon>Streptomyces</taxon>
    </lineage>
</organism>
<comment type="caution">
    <text evidence="3">The sequence shown here is derived from an EMBL/GenBank/DDBJ whole genome shotgun (WGS) entry which is preliminary data.</text>
</comment>
<feature type="transmembrane region" description="Helical" evidence="2">
    <location>
        <begin position="221"/>
        <end position="241"/>
    </location>
</feature>
<evidence type="ECO:0000256" key="1">
    <source>
        <dbReference type="SAM" id="MobiDB-lite"/>
    </source>
</evidence>
<name>A0ABN2Y1C1_9ACTN</name>
<evidence type="ECO:0008006" key="5">
    <source>
        <dbReference type="Google" id="ProtNLM"/>
    </source>
</evidence>
<keyword evidence="2" id="KW-0812">Transmembrane</keyword>
<keyword evidence="4" id="KW-1185">Reference proteome</keyword>
<protein>
    <recommendedName>
        <fullName evidence="5">TPM domain-containing protein</fullName>
    </recommendedName>
</protein>
<keyword evidence="2" id="KW-1133">Transmembrane helix</keyword>
<evidence type="ECO:0000256" key="2">
    <source>
        <dbReference type="SAM" id="Phobius"/>
    </source>
</evidence>
<keyword evidence="2" id="KW-0472">Membrane</keyword>
<evidence type="ECO:0000313" key="4">
    <source>
        <dbReference type="Proteomes" id="UP001500443"/>
    </source>
</evidence>
<gene>
    <name evidence="3" type="ORF">GCM10009802_22930</name>
</gene>